<feature type="region of interest" description="Disordered" evidence="1">
    <location>
        <begin position="386"/>
        <end position="413"/>
    </location>
</feature>
<proteinExistence type="predicted"/>
<dbReference type="InParanoid" id="A0A1E7F313"/>
<feature type="region of interest" description="Disordered" evidence="1">
    <location>
        <begin position="521"/>
        <end position="556"/>
    </location>
</feature>
<evidence type="ECO:0000313" key="3">
    <source>
        <dbReference type="EMBL" id="OEU12526.1"/>
    </source>
</evidence>
<feature type="compositionally biased region" description="Basic and acidic residues" evidence="1">
    <location>
        <begin position="290"/>
        <end position="299"/>
    </location>
</feature>
<dbReference type="EMBL" id="KV784364">
    <property type="protein sequence ID" value="OEU12526.1"/>
    <property type="molecule type" value="Genomic_DNA"/>
</dbReference>
<gene>
    <name evidence="3" type="ORF">FRACYDRAFT_243778</name>
</gene>
<feature type="domain" description="DUF6824" evidence="2">
    <location>
        <begin position="68"/>
        <end position="153"/>
    </location>
</feature>
<protein>
    <recommendedName>
        <fullName evidence="2">DUF6824 domain-containing protein</fullName>
    </recommendedName>
</protein>
<reference evidence="3 4" key="1">
    <citation type="submission" date="2016-09" db="EMBL/GenBank/DDBJ databases">
        <title>Extensive genetic diversity and differential bi-allelic expression allows diatom success in the polar Southern Ocean.</title>
        <authorList>
            <consortium name="DOE Joint Genome Institute"/>
            <person name="Mock T."/>
            <person name="Otillar R.P."/>
            <person name="Strauss J."/>
            <person name="Dupont C."/>
            <person name="Frickenhaus S."/>
            <person name="Maumus F."/>
            <person name="Mcmullan M."/>
            <person name="Sanges R."/>
            <person name="Schmutz J."/>
            <person name="Toseland A."/>
            <person name="Valas R."/>
            <person name="Veluchamy A."/>
            <person name="Ward B.J."/>
            <person name="Allen A."/>
            <person name="Barry K."/>
            <person name="Falciatore A."/>
            <person name="Ferrante M."/>
            <person name="Fortunato A.E."/>
            <person name="Gloeckner G."/>
            <person name="Gruber A."/>
            <person name="Hipkin R."/>
            <person name="Janech M."/>
            <person name="Kroth P."/>
            <person name="Leese F."/>
            <person name="Lindquist E."/>
            <person name="Lyon B.R."/>
            <person name="Martin J."/>
            <person name="Mayer C."/>
            <person name="Parker M."/>
            <person name="Quesneville H."/>
            <person name="Raymond J."/>
            <person name="Uhlig C."/>
            <person name="Valentin K.U."/>
            <person name="Worden A.Z."/>
            <person name="Armbrust E.V."/>
            <person name="Bowler C."/>
            <person name="Green B."/>
            <person name="Moulton V."/>
            <person name="Van Oosterhout C."/>
            <person name="Grigoriev I."/>
        </authorList>
    </citation>
    <scope>NUCLEOTIDE SEQUENCE [LARGE SCALE GENOMIC DNA]</scope>
    <source>
        <strain evidence="3 4">CCMP1102</strain>
    </source>
</reference>
<sequence length="556" mass="64530">MNGITNTEYPLQQKQKQHQQQQKCVDKQSNPYMPRLVPFVMSENITTIHPHDVLFCGGGRKGSSDKNAYREHEGNIFFHKTIKKKQMNYLQWSKKERERDKSTLIKAVINEVKGCNPPGRFLKEVVTASGSGSSSWILFDKKDYLAKVAHALSQQPNNNNRLTIQDIHYQADHRLRLAQMQRLKVVEIERKKQQQEMQRRKLVEIERQKQQEQEMIIKHQQKAFVVQELQTRSQQLQELIQREQQRQFLQLHHQQETQRKIELKRQEQEQQNEQHHQDALEEQEQQNEQYHQDAMEEQERHTRCQKLLLLRNPLKLEHQRQLELIHKEQQRQLKQHAQLQLERKLQHQLTQLRRQQQQPQHQQQQFPHSANAVEDLQNTLHLITRSRSNTDETTPPPPPQPKEVGSTSLYGNNNEFLLNKKPNILNDALTNDNVYMMNKQRTLESLLFAANVPKNKNKDNDSGNLVSAPNSFNNINNANEGKTSNYALTAAIAAAASAAASAAVGVSDNINHSMIPFSTVVAPQKHHPKANETYESKNHEGYGSSGDDSKTSSLVF</sequence>
<dbReference type="AlphaFoldDB" id="A0A1E7F313"/>
<feature type="compositionally biased region" description="Basic and acidic residues" evidence="1">
    <location>
        <begin position="259"/>
        <end position="279"/>
    </location>
</feature>
<evidence type="ECO:0000259" key="2">
    <source>
        <dbReference type="Pfam" id="PF20710"/>
    </source>
</evidence>
<feature type="region of interest" description="Disordered" evidence="1">
    <location>
        <begin position="1"/>
        <end position="28"/>
    </location>
</feature>
<organism evidence="3 4">
    <name type="scientific">Fragilariopsis cylindrus CCMP1102</name>
    <dbReference type="NCBI Taxonomy" id="635003"/>
    <lineage>
        <taxon>Eukaryota</taxon>
        <taxon>Sar</taxon>
        <taxon>Stramenopiles</taxon>
        <taxon>Ochrophyta</taxon>
        <taxon>Bacillariophyta</taxon>
        <taxon>Bacillariophyceae</taxon>
        <taxon>Bacillariophycidae</taxon>
        <taxon>Bacillariales</taxon>
        <taxon>Bacillariaceae</taxon>
        <taxon>Fragilariopsis</taxon>
    </lineage>
</organism>
<feature type="compositionally biased region" description="Polar residues" evidence="1">
    <location>
        <begin position="1"/>
        <end position="10"/>
    </location>
</feature>
<evidence type="ECO:0000256" key="1">
    <source>
        <dbReference type="SAM" id="MobiDB-lite"/>
    </source>
</evidence>
<dbReference type="KEGG" id="fcy:FRACYDRAFT_243778"/>
<feature type="region of interest" description="Disordered" evidence="1">
    <location>
        <begin position="259"/>
        <end position="299"/>
    </location>
</feature>
<keyword evidence="4" id="KW-1185">Reference proteome</keyword>
<feature type="compositionally biased region" description="Low complexity" evidence="1">
    <location>
        <begin position="12"/>
        <end position="23"/>
    </location>
</feature>
<dbReference type="Pfam" id="PF20710">
    <property type="entry name" value="DUF6824"/>
    <property type="match status" value="1"/>
</dbReference>
<dbReference type="InterPro" id="IPR049227">
    <property type="entry name" value="DUF6824"/>
</dbReference>
<dbReference type="Proteomes" id="UP000095751">
    <property type="component" value="Unassembled WGS sequence"/>
</dbReference>
<evidence type="ECO:0000313" key="4">
    <source>
        <dbReference type="Proteomes" id="UP000095751"/>
    </source>
</evidence>
<name>A0A1E7F313_9STRA</name>
<accession>A0A1E7F313</accession>
<feature type="compositionally biased region" description="Basic and acidic residues" evidence="1">
    <location>
        <begin position="529"/>
        <end position="540"/>
    </location>
</feature>